<keyword evidence="3" id="KW-1185">Reference proteome</keyword>
<dbReference type="Proteomes" id="UP000019487">
    <property type="component" value="Unassembled WGS sequence"/>
</dbReference>
<sequence>MVSTLSSSSSGGIRERSAVLLTRTRTKYRWPPLQLNFWIFIMLIASSTILGISAYFLSVQNQLHLRVPWYFPYWVVSAALGIVFLLIMLWLISQRQLLPGIVILGTFILFVLWLVGLIVWSIELWGPTGSVNGNCNLYVTANPQSGASTNTLAWLQQKSICQSWIAAWAFELIGVVFLFWMMIMSYQVYRMDE</sequence>
<gene>
    <name evidence="2" type="ORF">SBOR_6011</name>
</gene>
<feature type="transmembrane region" description="Helical" evidence="1">
    <location>
        <begin position="35"/>
        <end position="57"/>
    </location>
</feature>
<proteinExistence type="predicted"/>
<dbReference type="EMBL" id="AYSA01000304">
    <property type="protein sequence ID" value="ESZ93582.1"/>
    <property type="molecule type" value="Genomic_DNA"/>
</dbReference>
<dbReference type="AlphaFoldDB" id="W9C9Z4"/>
<evidence type="ECO:0008006" key="4">
    <source>
        <dbReference type="Google" id="ProtNLM"/>
    </source>
</evidence>
<accession>W9C9Z4</accession>
<evidence type="ECO:0000313" key="2">
    <source>
        <dbReference type="EMBL" id="ESZ93582.1"/>
    </source>
</evidence>
<dbReference type="HOGENOM" id="CLU_108574_0_0_1"/>
<dbReference type="OrthoDB" id="3930290at2759"/>
<organism evidence="2 3">
    <name type="scientific">Sclerotinia borealis (strain F-4128)</name>
    <dbReference type="NCBI Taxonomy" id="1432307"/>
    <lineage>
        <taxon>Eukaryota</taxon>
        <taxon>Fungi</taxon>
        <taxon>Dikarya</taxon>
        <taxon>Ascomycota</taxon>
        <taxon>Pezizomycotina</taxon>
        <taxon>Leotiomycetes</taxon>
        <taxon>Helotiales</taxon>
        <taxon>Sclerotiniaceae</taxon>
        <taxon>Sclerotinia</taxon>
    </lineage>
</organism>
<evidence type="ECO:0000256" key="1">
    <source>
        <dbReference type="SAM" id="Phobius"/>
    </source>
</evidence>
<feature type="transmembrane region" description="Helical" evidence="1">
    <location>
        <begin position="69"/>
        <end position="91"/>
    </location>
</feature>
<keyword evidence="1" id="KW-0812">Transmembrane</keyword>
<protein>
    <recommendedName>
        <fullName evidence="4">MARVEL domain-containing protein</fullName>
    </recommendedName>
</protein>
<name>W9C9Z4_SCLBF</name>
<comment type="caution">
    <text evidence="2">The sequence shown here is derived from an EMBL/GenBank/DDBJ whole genome shotgun (WGS) entry which is preliminary data.</text>
</comment>
<feature type="transmembrane region" description="Helical" evidence="1">
    <location>
        <begin position="164"/>
        <end position="183"/>
    </location>
</feature>
<feature type="transmembrane region" description="Helical" evidence="1">
    <location>
        <begin position="98"/>
        <end position="122"/>
    </location>
</feature>
<dbReference type="STRING" id="1432307.W9C9Z4"/>
<reference evidence="2 3" key="1">
    <citation type="journal article" date="2014" name="Genome Announc.">
        <title>Draft genome sequence of Sclerotinia borealis, a psychrophilic plant pathogenic fungus.</title>
        <authorList>
            <person name="Mardanov A.V."/>
            <person name="Beletsky A.V."/>
            <person name="Kadnikov V.V."/>
            <person name="Ignatov A.N."/>
            <person name="Ravin N.V."/>
        </authorList>
    </citation>
    <scope>NUCLEOTIDE SEQUENCE [LARGE SCALE GENOMIC DNA]</scope>
    <source>
        <strain evidence="3">F-4157</strain>
    </source>
</reference>
<keyword evidence="1" id="KW-1133">Transmembrane helix</keyword>
<keyword evidence="1" id="KW-0472">Membrane</keyword>
<evidence type="ECO:0000313" key="3">
    <source>
        <dbReference type="Proteomes" id="UP000019487"/>
    </source>
</evidence>